<dbReference type="InterPro" id="IPR001227">
    <property type="entry name" value="Ac_transferase_dom_sf"/>
</dbReference>
<feature type="domain" description="Carrier" evidence="5">
    <location>
        <begin position="1297"/>
        <end position="1372"/>
    </location>
</feature>
<dbReference type="Gene3D" id="3.40.47.10">
    <property type="match status" value="1"/>
</dbReference>
<dbReference type="SUPFAM" id="SSF55048">
    <property type="entry name" value="Probable ACP-binding domain of malonyl-CoA ACP transacylase"/>
    <property type="match status" value="1"/>
</dbReference>
<dbReference type="InterPro" id="IPR049551">
    <property type="entry name" value="PKS_DH_C"/>
</dbReference>
<dbReference type="SMART" id="SM00827">
    <property type="entry name" value="PKS_AT"/>
    <property type="match status" value="1"/>
</dbReference>
<dbReference type="SMART" id="SM00822">
    <property type="entry name" value="PKS_KR"/>
    <property type="match status" value="1"/>
</dbReference>
<dbReference type="EMBL" id="WVUH01000059">
    <property type="protein sequence ID" value="MBO4206270.1"/>
    <property type="molecule type" value="Genomic_DNA"/>
</dbReference>
<evidence type="ECO:0000313" key="7">
    <source>
        <dbReference type="EMBL" id="MBO4206270.1"/>
    </source>
</evidence>
<dbReference type="PANTHER" id="PTHR43775:SF37">
    <property type="entry name" value="SI:DKEY-61P9.11"/>
    <property type="match status" value="1"/>
</dbReference>
<dbReference type="InterPro" id="IPR049900">
    <property type="entry name" value="PKS_mFAS_DH"/>
</dbReference>
<feature type="region of interest" description="N-terminal hotdog fold" evidence="4">
    <location>
        <begin position="525"/>
        <end position="646"/>
    </location>
</feature>
<gene>
    <name evidence="7" type="ORF">GSF22_09655</name>
</gene>
<dbReference type="PROSITE" id="PS50075">
    <property type="entry name" value="CARRIER"/>
    <property type="match status" value="1"/>
</dbReference>
<comment type="caution">
    <text evidence="7">The sequence shown here is derived from an EMBL/GenBank/DDBJ whole genome shotgun (WGS) entry which is preliminary data.</text>
</comment>
<evidence type="ECO:0000259" key="5">
    <source>
        <dbReference type="PROSITE" id="PS50075"/>
    </source>
</evidence>
<dbReference type="Gene3D" id="3.40.50.720">
    <property type="entry name" value="NAD(P)-binding Rossmann-like Domain"/>
    <property type="match status" value="1"/>
</dbReference>
<dbReference type="SUPFAM" id="SSF53901">
    <property type="entry name" value="Thiolase-like"/>
    <property type="match status" value="1"/>
</dbReference>
<keyword evidence="8" id="KW-1185">Reference proteome</keyword>
<feature type="active site" description="Proton donor; for dehydratase activity" evidence="4">
    <location>
        <position position="715"/>
    </location>
</feature>
<evidence type="ECO:0000313" key="8">
    <source>
        <dbReference type="Proteomes" id="UP000823521"/>
    </source>
</evidence>
<dbReference type="Pfam" id="PF16197">
    <property type="entry name" value="KAsynt_C_assoc"/>
    <property type="match status" value="1"/>
</dbReference>
<dbReference type="InterPro" id="IPR014043">
    <property type="entry name" value="Acyl_transferase_dom"/>
</dbReference>
<proteinExistence type="predicted"/>
<dbReference type="InterPro" id="IPR036736">
    <property type="entry name" value="ACP-like_sf"/>
</dbReference>
<dbReference type="InterPro" id="IPR057326">
    <property type="entry name" value="KR_dom"/>
</dbReference>
<dbReference type="Gene3D" id="1.10.1200.10">
    <property type="entry name" value="ACP-like"/>
    <property type="match status" value="1"/>
</dbReference>
<dbReference type="Gene3D" id="3.30.70.3290">
    <property type="match status" value="1"/>
</dbReference>
<dbReference type="InterPro" id="IPR013968">
    <property type="entry name" value="PKS_KR"/>
</dbReference>
<evidence type="ECO:0000259" key="6">
    <source>
        <dbReference type="PROSITE" id="PS52019"/>
    </source>
</evidence>
<dbReference type="Gene3D" id="3.40.366.10">
    <property type="entry name" value="Malonyl-Coenzyme A Acyl Carrier Protein, domain 2"/>
    <property type="match status" value="1"/>
</dbReference>
<dbReference type="RefSeq" id="WP_208813057.1">
    <property type="nucleotide sequence ID" value="NZ_WVUH01000059.1"/>
</dbReference>
<dbReference type="InterPro" id="IPR016039">
    <property type="entry name" value="Thiolase-like"/>
</dbReference>
<dbReference type="PROSITE" id="PS52019">
    <property type="entry name" value="PKS_MFAS_DH"/>
    <property type="match status" value="1"/>
</dbReference>
<reference evidence="7 8" key="1">
    <citation type="submission" date="2019-12" db="EMBL/GenBank/DDBJ databases">
        <title>Whole genome sequencing of endophytic Actinobacterium Micromonospora sp. MPMI6T.</title>
        <authorList>
            <person name="Evv R."/>
            <person name="Podile A.R."/>
        </authorList>
    </citation>
    <scope>NUCLEOTIDE SEQUENCE [LARGE SCALE GENOMIC DNA]</scope>
    <source>
        <strain evidence="7 8">MPMI6</strain>
    </source>
</reference>
<feature type="active site" description="Proton acceptor; for dehydratase activity" evidence="4">
    <location>
        <position position="558"/>
    </location>
</feature>
<evidence type="ECO:0000256" key="1">
    <source>
        <dbReference type="ARBA" id="ARBA00022450"/>
    </source>
</evidence>
<evidence type="ECO:0000256" key="3">
    <source>
        <dbReference type="ARBA" id="ARBA00022679"/>
    </source>
</evidence>
<dbReference type="CDD" id="cd08955">
    <property type="entry name" value="KR_2_FAS_SDR_x"/>
    <property type="match status" value="1"/>
</dbReference>
<dbReference type="InterPro" id="IPR016035">
    <property type="entry name" value="Acyl_Trfase/lysoPLipase"/>
</dbReference>
<dbReference type="InterPro" id="IPR036291">
    <property type="entry name" value="NAD(P)-bd_dom_sf"/>
</dbReference>
<dbReference type="InterPro" id="IPR049552">
    <property type="entry name" value="PKS_DH_N"/>
</dbReference>
<evidence type="ECO:0000256" key="2">
    <source>
        <dbReference type="ARBA" id="ARBA00022553"/>
    </source>
</evidence>
<dbReference type="Proteomes" id="UP000823521">
    <property type="component" value="Unassembled WGS sequence"/>
</dbReference>
<dbReference type="SUPFAM" id="SSF51735">
    <property type="entry name" value="NAD(P)-binding Rossmann-fold domains"/>
    <property type="match status" value="2"/>
</dbReference>
<keyword evidence="1" id="KW-0596">Phosphopantetheine</keyword>
<dbReference type="Pfam" id="PF14765">
    <property type="entry name" value="PS-DH"/>
    <property type="match status" value="1"/>
</dbReference>
<dbReference type="PANTHER" id="PTHR43775">
    <property type="entry name" value="FATTY ACID SYNTHASE"/>
    <property type="match status" value="1"/>
</dbReference>
<dbReference type="InterPro" id="IPR050091">
    <property type="entry name" value="PKS_NRPS_Biosynth_Enz"/>
</dbReference>
<dbReference type="SMART" id="SM00826">
    <property type="entry name" value="PKS_DH"/>
    <property type="match status" value="1"/>
</dbReference>
<feature type="region of interest" description="C-terminal hotdog fold" evidence="4">
    <location>
        <begin position="659"/>
        <end position="798"/>
    </location>
</feature>
<keyword evidence="2" id="KW-0597">Phosphoprotein</keyword>
<dbReference type="SUPFAM" id="SSF52151">
    <property type="entry name" value="FabD/lysophospholipase-like"/>
    <property type="match status" value="1"/>
</dbReference>
<accession>A0ABS3VP28</accession>
<name>A0ABS3VP28_MICEH</name>
<dbReference type="InterPro" id="IPR032821">
    <property type="entry name" value="PKS_assoc"/>
</dbReference>
<dbReference type="InterPro" id="IPR020807">
    <property type="entry name" value="PKS_DH"/>
</dbReference>
<dbReference type="Gene3D" id="3.10.129.110">
    <property type="entry name" value="Polyketide synthase dehydratase"/>
    <property type="match status" value="1"/>
</dbReference>
<dbReference type="InterPro" id="IPR009081">
    <property type="entry name" value="PP-bd_ACP"/>
</dbReference>
<dbReference type="InterPro" id="IPR016036">
    <property type="entry name" value="Malonyl_transacylase_ACP-bd"/>
</dbReference>
<dbReference type="Pfam" id="PF00698">
    <property type="entry name" value="Acyl_transf_1"/>
    <property type="match status" value="1"/>
</dbReference>
<feature type="domain" description="PKS/mFAS DH" evidence="6">
    <location>
        <begin position="525"/>
        <end position="798"/>
    </location>
</feature>
<keyword evidence="3" id="KW-0808">Transferase</keyword>
<sequence length="1390" mass="144418">PTLHAVDPNPRIPFAELGLAVVTEPTPWPAGPRCAGVSGFGFGGTNAHVVLTADPDAPATGDGSVDGGPGHPGPLVVPVSARSRAGLARLARATARHAAGTGTAERVALGATRALRREHHRPYRDAVVVADPADLPAALDALADRLDAAGDWPAAPTAPQVGFVFSGQGGQWAGMGRELLATEPLFRSVVRRCDEAVADQLGWSVEAALAGEESVDLDDTAVAQVLIVTVQLGLAQLWRSLGVTPAAVVGHSVGEISAAVVAGALTLETGLRLAVHRGRAMGRTSGPGGMLAVGLTEDEATRRFGALVDVAAVNAPDQVVLAGDPDTLDRIAAGLAEEGRYASRLPVRYAFHSRHLADAAAELTVALKENCPELDDLPDTGTVAFHSTVRGGRIAPTELTAGYWGSGVRAPVRFADAVASATAAGVGVLLEIGPRPVLRSALRRATEGSGVAVLGTVTGTEGQRLDLLRAAAGLYRLGVPVDWRHVHPDDLPVVSAPGYPWDHVRHWLDRAPAGHAPRHRATGAGSLLGEPVDLADVDTTRVWQRDLSVDSLPWLDEHRVAGIPVFPAAGYLELFALAAEQVGGGLAPTDVQFLRPLIGDTPVRVQLRLDRDDDGWTAAVHARPAGGPGGWQRHATATLRPAGPTPDAPDLDAVRDRCPEHLPAGALYAALSARGLDYGPLFRGVQRVRAGDREALGELAVPDDDAGSARLRLVDAALHVVAATGAAGDVGGGTPILPVAVAEATWWSAGTPAQAQVTLHPDGSGGLLADVLLLDGRAAPVGLLRGLRLSRTEATTVAPQDTDGLRRYRLDWRPATGPDTPTAAGRWLVLTPPDGPGRELAERLADVVGDEVLICHTGDDPSVDGLRLDPTDPQQYQRLLDRGDLAGVLHLLGAGDPAAVADPDRAALPVTSALYLLRAVSYGIAATPPRVVLATCGAQPVAERPVSDPLGATLWGLAKTVPFEHPLLDITCVDLDPAGDPVAALRAELAATTADAEVGYAGTGRYVRRILPDGPPPASRLDLDPEAVYLVTGGTGALGLQVARRLAERGAAHLVLLSRSGDGAALPDALRRACPDVTVLRADVADRDALAAALDRVRATGRPLRGVVHAAGVLHNGALLDMAADAVGAALAPKVRGGWYLHELTAGDPLDLFVCFASAAGVLGSPGQANYAAANAYLDALAHLRHAAGRPAVALDWGPWADAGMAADWDSAGDHELRTAASAIPPPVGLDAFEALATGTRVQPVVLPFDLRDLVQFYPSEVGRSFLAEVTNAEAEALRSIGTGFSARPELSSTYVAPRDEVERRIVAIWQKSLGIEPIGVLDSFFELGGDSVMGNQILVETNRALGVQIRPETAFGDFTVANHAKLAEAAMVAMLDELSEDEVARLLGE</sequence>
<organism evidence="7 8">
    <name type="scientific">Micromonospora echinofusca</name>
    <dbReference type="NCBI Taxonomy" id="47858"/>
    <lineage>
        <taxon>Bacteria</taxon>
        <taxon>Bacillati</taxon>
        <taxon>Actinomycetota</taxon>
        <taxon>Actinomycetes</taxon>
        <taxon>Micromonosporales</taxon>
        <taxon>Micromonosporaceae</taxon>
        <taxon>Micromonospora</taxon>
    </lineage>
</organism>
<evidence type="ECO:0000256" key="4">
    <source>
        <dbReference type="PROSITE-ProRule" id="PRU01363"/>
    </source>
</evidence>
<dbReference type="SUPFAM" id="SSF47336">
    <property type="entry name" value="ACP-like"/>
    <property type="match status" value="1"/>
</dbReference>
<dbReference type="Pfam" id="PF00550">
    <property type="entry name" value="PP-binding"/>
    <property type="match status" value="1"/>
</dbReference>
<dbReference type="Pfam" id="PF21089">
    <property type="entry name" value="PKS_DH_N"/>
    <property type="match status" value="1"/>
</dbReference>
<dbReference type="InterPro" id="IPR042104">
    <property type="entry name" value="PKS_dehydratase_sf"/>
</dbReference>
<dbReference type="Pfam" id="PF08659">
    <property type="entry name" value="KR"/>
    <property type="match status" value="1"/>
</dbReference>
<feature type="non-terminal residue" evidence="7">
    <location>
        <position position="1"/>
    </location>
</feature>
<protein>
    <submittedName>
        <fullName evidence="7">SDR family NAD(P)-dependent oxidoreductase</fullName>
    </submittedName>
</protein>